<dbReference type="Proteomes" id="UP000250928">
    <property type="component" value="Unassembled WGS sequence"/>
</dbReference>
<reference evidence="1 2" key="1">
    <citation type="submission" date="2018-01" db="EMBL/GenBank/DDBJ databases">
        <title>Novel co-symbiosis in the lucinid bivalve Phacoides pectinatus.</title>
        <authorList>
            <person name="Lim S.J."/>
            <person name="Davis B.G."/>
            <person name="Gill D.E."/>
            <person name="Engel A.S."/>
            <person name="Anderson L.C."/>
            <person name="Campbell B.J."/>
        </authorList>
    </citation>
    <scope>NUCLEOTIDE SEQUENCE [LARGE SCALE GENOMIC DNA]</scope>
    <source>
        <strain evidence="1">N3_P5</strain>
    </source>
</reference>
<evidence type="ECO:0008006" key="3">
    <source>
        <dbReference type="Google" id="ProtNLM"/>
    </source>
</evidence>
<sequence>MQGIRRNAAELAGSSALSAKFPTKDSVRALVELNAHKHNTLASLTAFKRGDEAIGSLLDVLA</sequence>
<protein>
    <recommendedName>
        <fullName evidence="3">Flagellar basal-body/hook protein C-terminal domain-containing protein</fullName>
    </recommendedName>
</protein>
<evidence type="ECO:0000313" key="1">
    <source>
        <dbReference type="EMBL" id="PUE00345.1"/>
    </source>
</evidence>
<dbReference type="AlphaFoldDB" id="A0A6N4DTN5"/>
<comment type="caution">
    <text evidence="1">The sequence shown here is derived from an EMBL/GenBank/DDBJ whole genome shotgun (WGS) entry which is preliminary data.</text>
</comment>
<accession>A0A6N4DTN5</accession>
<evidence type="ECO:0000313" key="2">
    <source>
        <dbReference type="Proteomes" id="UP000250928"/>
    </source>
</evidence>
<name>A0A6N4DTN5_9GAMM</name>
<proteinExistence type="predicted"/>
<organism evidence="1 2">
    <name type="scientific">Candidatus Sedimenticola endophacoides</name>
    <dbReference type="NCBI Taxonomy" id="2548426"/>
    <lineage>
        <taxon>Bacteria</taxon>
        <taxon>Pseudomonadati</taxon>
        <taxon>Pseudomonadota</taxon>
        <taxon>Gammaproteobacteria</taxon>
        <taxon>Chromatiales</taxon>
        <taxon>Sedimenticolaceae</taxon>
        <taxon>Sedimenticola</taxon>
    </lineage>
</organism>
<dbReference type="EMBL" id="PQCO01000225">
    <property type="protein sequence ID" value="PUE00345.1"/>
    <property type="molecule type" value="Genomic_DNA"/>
</dbReference>
<gene>
    <name evidence="1" type="ORF">C3L24_09420</name>
</gene>